<evidence type="ECO:0000256" key="5">
    <source>
        <dbReference type="ARBA" id="ARBA00023136"/>
    </source>
</evidence>
<dbReference type="PANTHER" id="PTHR30250:SF26">
    <property type="entry name" value="PSMA PROTEIN"/>
    <property type="match status" value="1"/>
</dbReference>
<feature type="transmembrane region" description="Helical" evidence="6">
    <location>
        <begin position="94"/>
        <end position="122"/>
    </location>
</feature>
<comment type="subcellular location">
    <subcellularLocation>
        <location evidence="1">Cell membrane</location>
        <topology evidence="1">Multi-pass membrane protein</topology>
    </subcellularLocation>
</comment>
<evidence type="ECO:0000256" key="4">
    <source>
        <dbReference type="ARBA" id="ARBA00022989"/>
    </source>
</evidence>
<keyword evidence="2" id="KW-1003">Cell membrane</keyword>
<dbReference type="GO" id="GO:0005886">
    <property type="term" value="C:plasma membrane"/>
    <property type="evidence" value="ECO:0007669"/>
    <property type="project" value="UniProtKB-SubCell"/>
</dbReference>
<feature type="transmembrane region" description="Helical" evidence="6">
    <location>
        <begin position="167"/>
        <end position="188"/>
    </location>
</feature>
<feature type="transmembrane region" description="Helical" evidence="6">
    <location>
        <begin position="194"/>
        <end position="214"/>
    </location>
</feature>
<comment type="caution">
    <text evidence="7">The sequence shown here is derived from an EMBL/GenBank/DDBJ whole genome shotgun (WGS) entry which is preliminary data.</text>
</comment>
<feature type="transmembrane region" description="Helical" evidence="6">
    <location>
        <begin position="387"/>
        <end position="407"/>
    </location>
</feature>
<sequence>MSSIFPQERNEEKTHRIARNSVLLLVRMFILMIINIWAVRFILNGLGTENYGLLNTVIGVITTATFICSITAVSIQRFYSVSLGENDSKKFAQVYSISINISVIGCLLCLLLFETIGLWFVYEQLTIPAEKLTSVLWVYQFGMLTFCCSLLQIPFTAAIFAKEDMGVYSVISTIECVGKLIVAYLISFSTINNLIFYSGGLFIISILVTTAYVMSCKKKYKECRYTNKLPNSLYRNILSFSGWTAFGSLANTGITQGSIILINIFFGPITNAAFGIAQQINNAFSSFSNAMILPFRPAMIKAYTEGRREYVLRLLMINSKFILFALLSIAMPIIIEMKDILQLWLAQSTDEMIVFSRLVIVYVIIMMMNNPITIIFYAAGKIKKYNLIVEGIMLLCFPTTWLLFLFGMPAYSVFYSMIAYIFFVHFIRLFLLKEIFPNFSILKYIALLSIPSIGIIVSCSLAQYLISIFSFDAFMRICIYCILIPLLGISIAFLIGLDKNEQKEIISFVRTKILHQI</sequence>
<keyword evidence="4 6" id="KW-1133">Transmembrane helix</keyword>
<protein>
    <submittedName>
        <fullName evidence="7">Polysaccharide biosynthesis protein</fullName>
    </submittedName>
</protein>
<dbReference type="PANTHER" id="PTHR30250">
    <property type="entry name" value="PST FAMILY PREDICTED COLANIC ACID TRANSPORTER"/>
    <property type="match status" value="1"/>
</dbReference>
<dbReference type="InterPro" id="IPR050833">
    <property type="entry name" value="Poly_Biosynth_Transport"/>
</dbReference>
<evidence type="ECO:0000256" key="1">
    <source>
        <dbReference type="ARBA" id="ARBA00004651"/>
    </source>
</evidence>
<evidence type="ECO:0000256" key="2">
    <source>
        <dbReference type="ARBA" id="ARBA00022475"/>
    </source>
</evidence>
<accession>D1VWV6</accession>
<evidence type="ECO:0000256" key="3">
    <source>
        <dbReference type="ARBA" id="ARBA00022692"/>
    </source>
</evidence>
<feature type="transmembrane region" description="Helical" evidence="6">
    <location>
        <begin position="137"/>
        <end position="160"/>
    </location>
</feature>
<dbReference type="EMBL" id="ADEF01000005">
    <property type="protein sequence ID" value="EFA98455.1"/>
    <property type="molecule type" value="Genomic_DNA"/>
</dbReference>
<dbReference type="Pfam" id="PF01943">
    <property type="entry name" value="Polysacc_synt"/>
    <property type="match status" value="1"/>
</dbReference>
<gene>
    <name evidence="7" type="ORF">HMPREF9019_2234</name>
</gene>
<feature type="transmembrane region" description="Helical" evidence="6">
    <location>
        <begin position="310"/>
        <end position="335"/>
    </location>
</feature>
<keyword evidence="8" id="KW-1185">Reference proteome</keyword>
<dbReference type="Proteomes" id="UP000004001">
    <property type="component" value="Unassembled WGS sequence"/>
</dbReference>
<feature type="transmembrane region" description="Helical" evidence="6">
    <location>
        <begin position="21"/>
        <end position="39"/>
    </location>
</feature>
<dbReference type="RefSeq" id="WP_008122125.1">
    <property type="nucleotide sequence ID" value="NZ_ADEF01000005.1"/>
</dbReference>
<evidence type="ECO:0000313" key="7">
    <source>
        <dbReference type="EMBL" id="EFA98455.1"/>
    </source>
</evidence>
<organism evidence="7 8">
    <name type="scientific">Hoylesella timonensis CRIS 5C-B1</name>
    <dbReference type="NCBI Taxonomy" id="679189"/>
    <lineage>
        <taxon>Bacteria</taxon>
        <taxon>Pseudomonadati</taxon>
        <taxon>Bacteroidota</taxon>
        <taxon>Bacteroidia</taxon>
        <taxon>Bacteroidales</taxon>
        <taxon>Prevotellaceae</taxon>
        <taxon>Hoylesella</taxon>
    </lineage>
</organism>
<feature type="transmembrane region" description="Helical" evidence="6">
    <location>
        <begin position="473"/>
        <end position="497"/>
    </location>
</feature>
<name>D1VWV6_9BACT</name>
<feature type="transmembrane region" description="Helical" evidence="6">
    <location>
        <begin position="413"/>
        <end position="432"/>
    </location>
</feature>
<feature type="transmembrane region" description="Helical" evidence="6">
    <location>
        <begin position="355"/>
        <end position="380"/>
    </location>
</feature>
<dbReference type="AlphaFoldDB" id="D1VWV6"/>
<reference evidence="7 8" key="1">
    <citation type="submission" date="2009-12" db="EMBL/GenBank/DDBJ databases">
        <title>Genome Sequence of Prevotella timonensis CRIS 5C-B1.</title>
        <authorList>
            <person name="Durkin A.S."/>
            <person name="Madupu R."/>
            <person name="Torralba M."/>
            <person name="Methe B."/>
            <person name="Sutton G."/>
            <person name="Strausberg R.L."/>
            <person name="Nelson K.E."/>
        </authorList>
    </citation>
    <scope>NUCLEOTIDE SEQUENCE [LARGE SCALE GENOMIC DNA]</scope>
    <source>
        <strain evidence="7 8">CRIS 5C-B1</strain>
    </source>
</reference>
<keyword evidence="3 6" id="KW-0812">Transmembrane</keyword>
<proteinExistence type="predicted"/>
<evidence type="ECO:0000256" key="6">
    <source>
        <dbReference type="SAM" id="Phobius"/>
    </source>
</evidence>
<feature type="transmembrane region" description="Helical" evidence="6">
    <location>
        <begin position="51"/>
        <end position="73"/>
    </location>
</feature>
<keyword evidence="5 6" id="KW-0472">Membrane</keyword>
<dbReference type="eggNOG" id="COG2244">
    <property type="taxonomic scope" value="Bacteria"/>
</dbReference>
<feature type="transmembrane region" description="Helical" evidence="6">
    <location>
        <begin position="444"/>
        <end position="467"/>
    </location>
</feature>
<evidence type="ECO:0000313" key="8">
    <source>
        <dbReference type="Proteomes" id="UP000004001"/>
    </source>
</evidence>
<dbReference type="InterPro" id="IPR002797">
    <property type="entry name" value="Polysacc_synth"/>
</dbReference>